<sequence>MLPKIFDRGLWWKELRQARLMMVVMLIVGFFALPYTHIRYYFIMESGEIYGELMHIVRDLKETTAGFWIVEDLLSSFLSTMIVMSLILAVYQLGLERHGQKQEFNFSLPYSRNHIYLVKLFIGFGIVVASIMINVLLDIAMLIALDLGFMMMWESYLVYIGELLLLVISAYSIGMFVGTISGTLIAHITFTIVVIYYPEFLKWSFRTISYLYNISFLQMYNDYPLTTYFFDMKYDSYHSLIVLIVTIGLGVIHYRSNHAEYNGRWVVVPIWEKILIIGFTISSGLFFGVYVHYQHHSGTIGYGIGFGFGLLIGYVMIKLLNRLRVRF</sequence>
<keyword evidence="1" id="KW-1133">Transmembrane helix</keyword>
<protein>
    <recommendedName>
        <fullName evidence="4">ABC transporter permease</fullName>
    </recommendedName>
</protein>
<dbReference type="PANTHER" id="PTHR39177">
    <property type="entry name" value="ABC TRANSPORTER PERMEASE YTRC-RELATED"/>
    <property type="match status" value="1"/>
</dbReference>
<accession>A0A559IKW1</accession>
<feature type="transmembrane region" description="Helical" evidence="1">
    <location>
        <begin position="116"/>
        <end position="145"/>
    </location>
</feature>
<feature type="transmembrane region" description="Helical" evidence="1">
    <location>
        <begin position="236"/>
        <end position="254"/>
    </location>
</feature>
<dbReference type="PANTHER" id="PTHR39177:SF1">
    <property type="entry name" value="ABC TRANSPORTER PERMEASE YTRC-RELATED"/>
    <property type="match status" value="1"/>
</dbReference>
<dbReference type="Proteomes" id="UP000318102">
    <property type="component" value="Unassembled WGS sequence"/>
</dbReference>
<name>A0A559IKW1_9BACL</name>
<evidence type="ECO:0000256" key="1">
    <source>
        <dbReference type="SAM" id="Phobius"/>
    </source>
</evidence>
<dbReference type="AlphaFoldDB" id="A0A559IKW1"/>
<dbReference type="EMBL" id="VNJK01000003">
    <property type="protein sequence ID" value="TVX88294.1"/>
    <property type="molecule type" value="Genomic_DNA"/>
</dbReference>
<keyword evidence="1" id="KW-0812">Transmembrane</keyword>
<dbReference type="InterPro" id="IPR053046">
    <property type="entry name" value="ABC-5_transporter"/>
</dbReference>
<dbReference type="RefSeq" id="WP_144993449.1">
    <property type="nucleotide sequence ID" value="NZ_VNJK01000003.1"/>
</dbReference>
<feature type="transmembrane region" description="Helical" evidence="1">
    <location>
        <begin position="165"/>
        <end position="198"/>
    </location>
</feature>
<gene>
    <name evidence="2" type="ORF">FPZ44_20600</name>
</gene>
<dbReference type="OrthoDB" id="2658554at2"/>
<comment type="caution">
    <text evidence="2">The sequence shown here is derived from an EMBL/GenBank/DDBJ whole genome shotgun (WGS) entry which is preliminary data.</text>
</comment>
<keyword evidence="3" id="KW-1185">Reference proteome</keyword>
<evidence type="ECO:0000313" key="2">
    <source>
        <dbReference type="EMBL" id="TVX88294.1"/>
    </source>
</evidence>
<evidence type="ECO:0000313" key="3">
    <source>
        <dbReference type="Proteomes" id="UP000318102"/>
    </source>
</evidence>
<proteinExistence type="predicted"/>
<feature type="transmembrane region" description="Helical" evidence="1">
    <location>
        <begin position="73"/>
        <end position="95"/>
    </location>
</feature>
<keyword evidence="1" id="KW-0472">Membrane</keyword>
<feature type="transmembrane region" description="Helical" evidence="1">
    <location>
        <begin position="274"/>
        <end position="293"/>
    </location>
</feature>
<organism evidence="2 3">
    <name type="scientific">Paenibacillus agilis</name>
    <dbReference type="NCBI Taxonomy" id="3020863"/>
    <lineage>
        <taxon>Bacteria</taxon>
        <taxon>Bacillati</taxon>
        <taxon>Bacillota</taxon>
        <taxon>Bacilli</taxon>
        <taxon>Bacillales</taxon>
        <taxon>Paenibacillaceae</taxon>
        <taxon>Paenibacillus</taxon>
    </lineage>
</organism>
<feature type="transmembrane region" description="Helical" evidence="1">
    <location>
        <begin position="20"/>
        <end position="38"/>
    </location>
</feature>
<reference evidence="2 3" key="1">
    <citation type="submission" date="2019-07" db="EMBL/GenBank/DDBJ databases">
        <authorList>
            <person name="Kim J."/>
        </authorList>
    </citation>
    <scope>NUCLEOTIDE SEQUENCE [LARGE SCALE GENOMIC DNA]</scope>
    <source>
        <strain evidence="2 3">N4</strain>
    </source>
</reference>
<feature type="transmembrane region" description="Helical" evidence="1">
    <location>
        <begin position="299"/>
        <end position="317"/>
    </location>
</feature>
<evidence type="ECO:0008006" key="4">
    <source>
        <dbReference type="Google" id="ProtNLM"/>
    </source>
</evidence>